<comment type="caution">
    <text evidence="1">The sequence shown here is derived from an EMBL/GenBank/DDBJ whole genome shotgun (WGS) entry which is preliminary data.</text>
</comment>
<dbReference type="EMBL" id="CAJVPW010027431">
    <property type="protein sequence ID" value="CAG8715549.1"/>
    <property type="molecule type" value="Genomic_DNA"/>
</dbReference>
<protein>
    <submittedName>
        <fullName evidence="1">13427_t:CDS:1</fullName>
    </submittedName>
</protein>
<organism evidence="1 2">
    <name type="scientific">Cetraspora pellucida</name>
    <dbReference type="NCBI Taxonomy" id="1433469"/>
    <lineage>
        <taxon>Eukaryota</taxon>
        <taxon>Fungi</taxon>
        <taxon>Fungi incertae sedis</taxon>
        <taxon>Mucoromycota</taxon>
        <taxon>Glomeromycotina</taxon>
        <taxon>Glomeromycetes</taxon>
        <taxon>Diversisporales</taxon>
        <taxon>Gigasporaceae</taxon>
        <taxon>Cetraspora</taxon>
    </lineage>
</organism>
<keyword evidence="2" id="KW-1185">Reference proteome</keyword>
<reference evidence="1" key="1">
    <citation type="submission" date="2021-06" db="EMBL/GenBank/DDBJ databases">
        <authorList>
            <person name="Kallberg Y."/>
            <person name="Tangrot J."/>
            <person name="Rosling A."/>
        </authorList>
    </citation>
    <scope>NUCLEOTIDE SEQUENCE</scope>
    <source>
        <strain evidence="1">28 12/20/2015</strain>
    </source>
</reference>
<dbReference type="Proteomes" id="UP000789366">
    <property type="component" value="Unassembled WGS sequence"/>
</dbReference>
<evidence type="ECO:0000313" key="2">
    <source>
        <dbReference type="Proteomes" id="UP000789366"/>
    </source>
</evidence>
<accession>A0ACA9PL86</accession>
<evidence type="ECO:0000313" key="1">
    <source>
        <dbReference type="EMBL" id="CAG8715549.1"/>
    </source>
</evidence>
<name>A0ACA9PL86_9GLOM</name>
<feature type="non-terminal residue" evidence="1">
    <location>
        <position position="49"/>
    </location>
</feature>
<sequence length="49" mass="5408">IKAFSNGKEAIEDKLLSRCFCEATTLQNIVKVKKLVIGNPQATAKDFLI</sequence>
<proteinExistence type="predicted"/>
<feature type="non-terminal residue" evidence="1">
    <location>
        <position position="1"/>
    </location>
</feature>
<gene>
    <name evidence="1" type="ORF">SPELUC_LOCUS12093</name>
</gene>